<dbReference type="PANTHER" id="PTHR10858">
    <property type="entry name" value="DEOXYRIBONUCLEASE II"/>
    <property type="match status" value="1"/>
</dbReference>
<comment type="similarity">
    <text evidence="1">Belongs to the DNase II family.</text>
</comment>
<evidence type="ECO:0000313" key="5">
    <source>
        <dbReference type="Proteomes" id="UP000055048"/>
    </source>
</evidence>
<sequence>MMFTSIIVIFISLKICIAQVATCKDDNNANPPNVLSSKLLKSAMNPAWAASGANIDQNRDHSIIRTMASFVQFQGEINVLAYSDDPPNLPPRNEKSKTKGVLLIDNRDTDAAAWFVHTVPKFLAHLGGYSWPAAETAKGHMFLCLAFNEAHLNLVAKAIRYQEPFIYANSLSPELLNQHVELSNLITGTQIRVTPFLEHAKFATKAAANIQAFGKHTKSYSDMYARVLKNKFAANIRIWAPSDARSKSICKGQYQLRKIASPMQLAGSLVSREADSAKWALIEGKNTVCFTTNDYKMNEKRIPGAAVCLENAGVYTAFTAAAFNVEVLLHRFQLASMTQASEYGHLQIQDRNRFVIDNINFEKLFLQCSWLVVKFLVYKPPTLLSTKIIKSERNPTWGNSAANIDQNARHSIAETMASFIANNREISVLAYSDDPPNLPPMNEKSKAKVHNGATDAAAWFVHTAPNFLAHLGPYLWPAAETPKGHMFLCLSLNEAQLDSVAKAIRYQEPFIYANNLPAALLNLHNELSNLAKGVQIRVTPFLEHAKFTTKSANGAAANIDAFGKHTKSFADMYARVLKNKFASNIRIWAPSDARSKSICKGQYQLRKIASPMQLAGSLVSREADSAKWALIEGKNTVCFTTNDYKMNEKRIPGAAVCLENAGVYTAFTAAAFNVEAIRYQEPYIYANNLPPAILNQYMELSNLVNGVDVRITPFLMHAKFTTKAAHAVANIQAFGKHSKSFAGFFNSGATIDNDAGHSIRRTMADFVANNGNINVLAYSDDPPNLPPMNEKSKTKGALLVHNGAAAWFVHTAPNFLAHLGPYLWPAAETPKGHMFLCLSFNVAQLNSVAKAIRYQEPFIYANNLSPALLNLHNELSNLAKGVQIRVTPFLEHTKFTTKSANGAAANIDAFGKHTKSFADMYARVLKNKFAANIRIWAPSDTRSKSICKGQYQLRKIASPMQFAGSQVSREADSARWALIEGKNTVCFTTNDYKMNEKRIPGAAVCLENAGVYTAFTAAAFIVEGCNK</sequence>
<dbReference type="Pfam" id="PF03265">
    <property type="entry name" value="DNase_II"/>
    <property type="match status" value="3"/>
</dbReference>
<dbReference type="InterPro" id="IPR004947">
    <property type="entry name" value="DNase_II"/>
</dbReference>
<keyword evidence="3" id="KW-0732">Signal</keyword>
<dbReference type="GO" id="GO:0006309">
    <property type="term" value="P:apoptotic DNA fragmentation"/>
    <property type="evidence" value="ECO:0007669"/>
    <property type="project" value="TreeGrafter"/>
</dbReference>
<dbReference type="Proteomes" id="UP000055048">
    <property type="component" value="Unassembled WGS sequence"/>
</dbReference>
<accession>A0A0V0TUE1</accession>
<dbReference type="GO" id="GO:0004531">
    <property type="term" value="F:deoxyribonuclease II activity"/>
    <property type="evidence" value="ECO:0007669"/>
    <property type="project" value="InterPro"/>
</dbReference>
<evidence type="ECO:0000256" key="3">
    <source>
        <dbReference type="SAM" id="SignalP"/>
    </source>
</evidence>
<evidence type="ECO:0000256" key="2">
    <source>
        <dbReference type="ARBA" id="ARBA00022801"/>
    </source>
</evidence>
<feature type="signal peptide" evidence="3">
    <location>
        <begin position="1"/>
        <end position="18"/>
    </location>
</feature>
<evidence type="ECO:0000256" key="1">
    <source>
        <dbReference type="ARBA" id="ARBA00007527"/>
    </source>
</evidence>
<keyword evidence="5" id="KW-1185">Reference proteome</keyword>
<evidence type="ECO:0000313" key="4">
    <source>
        <dbReference type="EMBL" id="KRX42603.1"/>
    </source>
</evidence>
<protein>
    <submittedName>
        <fullName evidence="4">Plancitoxin-1</fullName>
    </submittedName>
</protein>
<gene>
    <name evidence="4" type="primary">DNASE2</name>
    <name evidence="4" type="ORF">T05_9630</name>
</gene>
<organism evidence="4 5">
    <name type="scientific">Trichinella murrelli</name>
    <dbReference type="NCBI Taxonomy" id="144512"/>
    <lineage>
        <taxon>Eukaryota</taxon>
        <taxon>Metazoa</taxon>
        <taxon>Ecdysozoa</taxon>
        <taxon>Nematoda</taxon>
        <taxon>Enoplea</taxon>
        <taxon>Dorylaimia</taxon>
        <taxon>Trichinellida</taxon>
        <taxon>Trichinellidae</taxon>
        <taxon>Trichinella</taxon>
    </lineage>
</organism>
<name>A0A0V0TUE1_9BILA</name>
<dbReference type="PANTHER" id="PTHR10858:SF23">
    <property type="entry name" value="DEOXYRIBONUCLEASE II"/>
    <property type="match status" value="1"/>
</dbReference>
<dbReference type="AlphaFoldDB" id="A0A0V0TUE1"/>
<dbReference type="EMBL" id="JYDJ01000140">
    <property type="protein sequence ID" value="KRX42603.1"/>
    <property type="molecule type" value="Genomic_DNA"/>
</dbReference>
<reference evidence="4 5" key="1">
    <citation type="submission" date="2015-01" db="EMBL/GenBank/DDBJ databases">
        <title>Evolution of Trichinella species and genotypes.</title>
        <authorList>
            <person name="Korhonen P.K."/>
            <person name="Edoardo P."/>
            <person name="Giuseppe L.R."/>
            <person name="Gasser R.B."/>
        </authorList>
    </citation>
    <scope>NUCLEOTIDE SEQUENCE [LARGE SCALE GENOMIC DNA]</scope>
    <source>
        <strain evidence="4">ISS417</strain>
    </source>
</reference>
<keyword evidence="2" id="KW-0378">Hydrolase</keyword>
<feature type="chain" id="PRO_5006869609" evidence="3">
    <location>
        <begin position="19"/>
        <end position="1027"/>
    </location>
</feature>
<proteinExistence type="inferred from homology"/>
<comment type="caution">
    <text evidence="4">The sequence shown here is derived from an EMBL/GenBank/DDBJ whole genome shotgun (WGS) entry which is preliminary data.</text>
</comment>